<gene>
    <name evidence="2" type="ORF">GJJ64_11140</name>
</gene>
<accession>A0A7K0FP30</accession>
<keyword evidence="3" id="KW-1185">Reference proteome</keyword>
<dbReference type="AlphaFoldDB" id="A0A7K0FP30"/>
<feature type="transmembrane region" description="Helical" evidence="1">
    <location>
        <begin position="67"/>
        <end position="86"/>
    </location>
</feature>
<comment type="caution">
    <text evidence="2">The sequence shown here is derived from an EMBL/GenBank/DDBJ whole genome shotgun (WGS) entry which is preliminary data.</text>
</comment>
<keyword evidence="1" id="KW-0812">Transmembrane</keyword>
<evidence type="ECO:0000313" key="2">
    <source>
        <dbReference type="EMBL" id="MRX47749.1"/>
    </source>
</evidence>
<protein>
    <submittedName>
        <fullName evidence="2">Phage holin family protein</fullName>
    </submittedName>
</protein>
<dbReference type="RefSeq" id="WP_154287844.1">
    <property type="nucleotide sequence ID" value="NZ_WKJI01000002.1"/>
</dbReference>
<dbReference type="EMBL" id="WKJI01000002">
    <property type="protein sequence ID" value="MRX47749.1"/>
    <property type="molecule type" value="Genomic_DNA"/>
</dbReference>
<keyword evidence="1" id="KW-1133">Transmembrane helix</keyword>
<dbReference type="Proteomes" id="UP000462931">
    <property type="component" value="Unassembled WGS sequence"/>
</dbReference>
<name>A0A7K0FP30_9SPHI</name>
<evidence type="ECO:0000313" key="3">
    <source>
        <dbReference type="Proteomes" id="UP000462931"/>
    </source>
</evidence>
<proteinExistence type="predicted"/>
<sequence>MEELIEKIKEHLNTRMKLAKLTLVEKGVLLFANLITDGLVIIFIVLAFLFVSLAFGFYLSELLGNSYGGFFLVSLFYFLMAVLVYATKDKYLEKPIINNMIKKIFKKQEEE</sequence>
<organism evidence="2 3">
    <name type="scientific">Pedobacter puniceum</name>
    <dbReference type="NCBI Taxonomy" id="2666136"/>
    <lineage>
        <taxon>Bacteria</taxon>
        <taxon>Pseudomonadati</taxon>
        <taxon>Bacteroidota</taxon>
        <taxon>Sphingobacteriia</taxon>
        <taxon>Sphingobacteriales</taxon>
        <taxon>Sphingobacteriaceae</taxon>
        <taxon>Pedobacter</taxon>
    </lineage>
</organism>
<evidence type="ECO:0000256" key="1">
    <source>
        <dbReference type="SAM" id="Phobius"/>
    </source>
</evidence>
<reference evidence="2 3" key="1">
    <citation type="submission" date="2019-11" db="EMBL/GenBank/DDBJ databases">
        <authorList>
            <person name="Cheng Q."/>
            <person name="Yang Z."/>
        </authorList>
    </citation>
    <scope>NUCLEOTIDE SEQUENCE [LARGE SCALE GENOMIC DNA]</scope>
    <source>
        <strain evidence="2 3">HX-22-1</strain>
    </source>
</reference>
<feature type="transmembrane region" description="Helical" evidence="1">
    <location>
        <begin position="27"/>
        <end position="55"/>
    </location>
</feature>
<keyword evidence="1" id="KW-0472">Membrane</keyword>